<evidence type="ECO:0000313" key="2">
    <source>
        <dbReference type="Proteomes" id="UP000585970"/>
    </source>
</evidence>
<accession>A0A840E5G9</accession>
<dbReference type="EMBL" id="JACIFE010000062">
    <property type="protein sequence ID" value="MBB4077368.1"/>
    <property type="molecule type" value="Genomic_DNA"/>
</dbReference>
<sequence>MKNSKNTISSSIATATASVNKQQLAKKYELTNENRVVSGVTLHRIKALRDFSDVKAGSLGGLYRK</sequence>
<dbReference type="Proteomes" id="UP000585970">
    <property type="component" value="Unassembled WGS sequence"/>
</dbReference>
<comment type="caution">
    <text evidence="1">The sequence shown here is derived from an EMBL/GenBank/DDBJ whole genome shotgun (WGS) entry which is preliminary data.</text>
</comment>
<reference evidence="1 2" key="1">
    <citation type="submission" date="2020-08" db="EMBL/GenBank/DDBJ databases">
        <title>Genomic Encyclopedia of Type Strains, Phase IV (KMG-IV): sequencing the most valuable type-strain genomes for metagenomic binning, comparative biology and taxonomic classification.</title>
        <authorList>
            <person name="Goeker M."/>
        </authorList>
    </citation>
    <scope>NUCLEOTIDE SEQUENCE [LARGE SCALE GENOMIC DNA]</scope>
    <source>
        <strain evidence="1 2">DSM 100694</strain>
    </source>
</reference>
<dbReference type="AlphaFoldDB" id="A0A840E5G9"/>
<gene>
    <name evidence="1" type="ORF">GGR08_001699</name>
</gene>
<name>A0A840E5G9_9HYPH</name>
<evidence type="ECO:0000313" key="1">
    <source>
        <dbReference type="EMBL" id="MBB4077368.1"/>
    </source>
</evidence>
<keyword evidence="2" id="KW-1185">Reference proteome</keyword>
<protein>
    <submittedName>
        <fullName evidence="1">Uncharacterized protein</fullName>
    </submittedName>
</protein>
<proteinExistence type="predicted"/>
<organism evidence="1 2">
    <name type="scientific">Bartonella fuyuanensis</name>
    <dbReference type="NCBI Taxonomy" id="1460968"/>
    <lineage>
        <taxon>Bacteria</taxon>
        <taxon>Pseudomonadati</taxon>
        <taxon>Pseudomonadota</taxon>
        <taxon>Alphaproteobacteria</taxon>
        <taxon>Hyphomicrobiales</taxon>
        <taxon>Bartonellaceae</taxon>
        <taxon>Bartonella</taxon>
    </lineage>
</organism>